<dbReference type="OrthoDB" id="3542908at2"/>
<proteinExistence type="predicted"/>
<evidence type="ECO:0000313" key="2">
    <source>
        <dbReference type="EMBL" id="GES09978.1"/>
    </source>
</evidence>
<name>A0A5M3WV09_9ACTN</name>
<evidence type="ECO:0000313" key="3">
    <source>
        <dbReference type="Proteomes" id="UP000331127"/>
    </source>
</evidence>
<dbReference type="AlphaFoldDB" id="A0A5M3WV09"/>
<feature type="transmembrane region" description="Helical" evidence="1">
    <location>
        <begin position="39"/>
        <end position="60"/>
    </location>
</feature>
<keyword evidence="1" id="KW-0472">Membrane</keyword>
<evidence type="ECO:0000256" key="1">
    <source>
        <dbReference type="SAM" id="Phobius"/>
    </source>
</evidence>
<gene>
    <name evidence="2" type="ORF">Amac_035740</name>
</gene>
<dbReference type="EMBL" id="BLAE01000018">
    <property type="protein sequence ID" value="GES09978.1"/>
    <property type="molecule type" value="Genomic_DNA"/>
</dbReference>
<keyword evidence="1" id="KW-0812">Transmembrane</keyword>
<keyword evidence="1" id="KW-1133">Transmembrane helix</keyword>
<organism evidence="2 3">
    <name type="scientific">Acrocarpospora macrocephala</name>
    <dbReference type="NCBI Taxonomy" id="150177"/>
    <lineage>
        <taxon>Bacteria</taxon>
        <taxon>Bacillati</taxon>
        <taxon>Actinomycetota</taxon>
        <taxon>Actinomycetes</taxon>
        <taxon>Streptosporangiales</taxon>
        <taxon>Streptosporangiaceae</taxon>
        <taxon>Acrocarpospora</taxon>
    </lineage>
</organism>
<evidence type="ECO:0008006" key="4">
    <source>
        <dbReference type="Google" id="ProtNLM"/>
    </source>
</evidence>
<feature type="transmembrane region" description="Helical" evidence="1">
    <location>
        <begin position="67"/>
        <end position="87"/>
    </location>
</feature>
<accession>A0A5M3WV09</accession>
<dbReference type="RefSeq" id="WP_155355466.1">
    <property type="nucleotide sequence ID" value="NZ_BAAAHL010000027.1"/>
</dbReference>
<protein>
    <recommendedName>
        <fullName evidence="4">ATP synthase protein I</fullName>
    </recommendedName>
</protein>
<comment type="caution">
    <text evidence="2">The sequence shown here is derived from an EMBL/GenBank/DDBJ whole genome shotgun (WGS) entry which is preliminary data.</text>
</comment>
<reference evidence="2 3" key="1">
    <citation type="submission" date="2019-10" db="EMBL/GenBank/DDBJ databases">
        <title>Whole genome shotgun sequence of Acrocarpospora macrocephala NBRC 16266.</title>
        <authorList>
            <person name="Ichikawa N."/>
            <person name="Kimura A."/>
            <person name="Kitahashi Y."/>
            <person name="Komaki H."/>
            <person name="Oguchi A."/>
        </authorList>
    </citation>
    <scope>NUCLEOTIDE SEQUENCE [LARGE SCALE GENOMIC DNA]</scope>
    <source>
        <strain evidence="2 3">NBRC 16266</strain>
    </source>
</reference>
<sequence length="140" mass="14620">MQANDVRVLKGAAVPTVLVGLVVIAMAAVLAGFPGALGAVIGLVVVIVFFTVGLVVVAYAGRISPMMMMTAAVLSYLVKVIVLMVLLKTFETATVFEPRAFGWAAIVGTVAWTVGEMRGFMKLKMLYADPDTKVPGSDGA</sequence>
<feature type="transmembrane region" description="Helical" evidence="1">
    <location>
        <begin position="99"/>
        <end position="115"/>
    </location>
</feature>
<dbReference type="Proteomes" id="UP000331127">
    <property type="component" value="Unassembled WGS sequence"/>
</dbReference>
<keyword evidence="3" id="KW-1185">Reference proteome</keyword>
<feature type="transmembrane region" description="Helical" evidence="1">
    <location>
        <begin position="12"/>
        <end position="33"/>
    </location>
</feature>